<protein>
    <submittedName>
        <fullName evidence="4">HTH-type transcriptional regulator CdhR</fullName>
    </submittedName>
</protein>
<dbReference type="GO" id="GO:0043565">
    <property type="term" value="F:sequence-specific DNA binding"/>
    <property type="evidence" value="ECO:0007669"/>
    <property type="project" value="InterPro"/>
</dbReference>
<dbReference type="InterPro" id="IPR002818">
    <property type="entry name" value="DJ-1/PfpI"/>
</dbReference>
<keyword evidence="5" id="KW-1185">Reference proteome</keyword>
<dbReference type="CDD" id="cd03137">
    <property type="entry name" value="GATase1_AraC_1"/>
    <property type="match status" value="1"/>
</dbReference>
<dbReference type="Pfam" id="PF12833">
    <property type="entry name" value="HTH_18"/>
    <property type="match status" value="1"/>
</dbReference>
<proteinExistence type="predicted"/>
<organism evidence="4 5">
    <name type="scientific">Methylobacterium gregans</name>
    <dbReference type="NCBI Taxonomy" id="374424"/>
    <lineage>
        <taxon>Bacteria</taxon>
        <taxon>Pseudomonadati</taxon>
        <taxon>Pseudomonadota</taxon>
        <taxon>Alphaproteobacteria</taxon>
        <taxon>Hyphomicrobiales</taxon>
        <taxon>Methylobacteriaceae</taxon>
        <taxon>Methylobacterium</taxon>
    </lineage>
</organism>
<evidence type="ECO:0000256" key="1">
    <source>
        <dbReference type="ARBA" id="ARBA00023015"/>
    </source>
</evidence>
<dbReference type="EMBL" id="BPQM01000185">
    <property type="protein sequence ID" value="GJD82020.1"/>
    <property type="molecule type" value="Genomic_DNA"/>
</dbReference>
<keyword evidence="1" id="KW-0805">Transcription regulation</keyword>
<dbReference type="InterPro" id="IPR009057">
    <property type="entry name" value="Homeodomain-like_sf"/>
</dbReference>
<evidence type="ECO:0000256" key="2">
    <source>
        <dbReference type="ARBA" id="ARBA00023163"/>
    </source>
</evidence>
<dbReference type="SUPFAM" id="SSF46689">
    <property type="entry name" value="Homeodomain-like"/>
    <property type="match status" value="2"/>
</dbReference>
<name>A0AA37MD18_9HYPH</name>
<dbReference type="PANTHER" id="PTHR43130">
    <property type="entry name" value="ARAC-FAMILY TRANSCRIPTIONAL REGULATOR"/>
    <property type="match status" value="1"/>
</dbReference>
<dbReference type="Gene3D" id="1.10.10.60">
    <property type="entry name" value="Homeodomain-like"/>
    <property type="match status" value="1"/>
</dbReference>
<dbReference type="InterPro" id="IPR018060">
    <property type="entry name" value="HTH_AraC"/>
</dbReference>
<dbReference type="InterPro" id="IPR052158">
    <property type="entry name" value="INH-QAR"/>
</dbReference>
<dbReference type="AlphaFoldDB" id="A0AA37MD18"/>
<gene>
    <name evidence="4" type="primary">cdhR_3</name>
    <name evidence="4" type="ORF">NBEOAGPD_5279</name>
</gene>
<keyword evidence="2" id="KW-0804">Transcription</keyword>
<dbReference type="SMART" id="SM00342">
    <property type="entry name" value="HTH_ARAC"/>
    <property type="match status" value="1"/>
</dbReference>
<dbReference type="PANTHER" id="PTHR43130:SF3">
    <property type="entry name" value="HTH-TYPE TRANSCRIPTIONAL REGULATOR RV1931C"/>
    <property type="match status" value="1"/>
</dbReference>
<dbReference type="Gene3D" id="3.40.50.880">
    <property type="match status" value="1"/>
</dbReference>
<sequence>MLAGVRRIGLVICPDFDFMGLAATSPFAVANKYVGGSAYDVHLLSETGGLVRSGLGPDVSTERLDDPSSFDTILVAAGIGVPEPSQDLLAYLQEASRSARRLAGLCLGAFVLADAGLLSGRRATTHWHYAPQFRARYPDCNLDIDKIYVADGNLWTSAGMSAGIDLAVGMVERDHSRELAQTVARGLVMERRRAGGQAQHSALLDLDAPTDRIQSVLAYVQQHLRLPLTTEDLAAIACLSPRQFTRAFRAETGVSPAKAVEAMRVEAAKHMLEQSRLPIEEIAAAAGFANRERMRRAFLRVQGDVPRAIRRAAGPLAIV</sequence>
<comment type="caution">
    <text evidence="4">The sequence shown here is derived from an EMBL/GenBank/DDBJ whole genome shotgun (WGS) entry which is preliminary data.</text>
</comment>
<evidence type="ECO:0000313" key="5">
    <source>
        <dbReference type="Proteomes" id="UP001055108"/>
    </source>
</evidence>
<accession>A0AA37MD18</accession>
<dbReference type="Pfam" id="PF01965">
    <property type="entry name" value="DJ-1_PfpI"/>
    <property type="match status" value="1"/>
</dbReference>
<dbReference type="PROSITE" id="PS01124">
    <property type="entry name" value="HTH_ARAC_FAMILY_2"/>
    <property type="match status" value="1"/>
</dbReference>
<dbReference type="GO" id="GO:0003700">
    <property type="term" value="F:DNA-binding transcription factor activity"/>
    <property type="evidence" value="ECO:0007669"/>
    <property type="project" value="InterPro"/>
</dbReference>
<evidence type="ECO:0000313" key="4">
    <source>
        <dbReference type="EMBL" id="GJD82020.1"/>
    </source>
</evidence>
<dbReference type="SUPFAM" id="SSF52317">
    <property type="entry name" value="Class I glutamine amidotransferase-like"/>
    <property type="match status" value="1"/>
</dbReference>
<reference evidence="4" key="2">
    <citation type="submission" date="2021-08" db="EMBL/GenBank/DDBJ databases">
        <authorList>
            <person name="Tani A."/>
            <person name="Ola A."/>
            <person name="Ogura Y."/>
            <person name="Katsura K."/>
            <person name="Hayashi T."/>
        </authorList>
    </citation>
    <scope>NUCLEOTIDE SEQUENCE</scope>
    <source>
        <strain evidence="4">NBRC 103626</strain>
    </source>
</reference>
<evidence type="ECO:0000259" key="3">
    <source>
        <dbReference type="PROSITE" id="PS01124"/>
    </source>
</evidence>
<reference evidence="4" key="1">
    <citation type="journal article" date="2016" name="Front. Microbiol.">
        <title>Genome Sequence of the Piezophilic, Mesophilic Sulfate-Reducing Bacterium Desulfovibrio indicus J2T.</title>
        <authorList>
            <person name="Cao J."/>
            <person name="Maignien L."/>
            <person name="Shao Z."/>
            <person name="Alain K."/>
            <person name="Jebbar M."/>
        </authorList>
    </citation>
    <scope>NUCLEOTIDE SEQUENCE</scope>
    <source>
        <strain evidence="4">NBRC 103626</strain>
    </source>
</reference>
<feature type="domain" description="HTH araC/xylS-type" evidence="3">
    <location>
        <begin position="214"/>
        <end position="312"/>
    </location>
</feature>
<dbReference type="Proteomes" id="UP001055108">
    <property type="component" value="Unassembled WGS sequence"/>
</dbReference>
<dbReference type="InterPro" id="IPR029062">
    <property type="entry name" value="Class_I_gatase-like"/>
</dbReference>